<organism evidence="1 2">
    <name type="scientific">Salegentibacter salinarum</name>
    <dbReference type="NCBI Taxonomy" id="447422"/>
    <lineage>
        <taxon>Bacteria</taxon>
        <taxon>Pseudomonadati</taxon>
        <taxon>Bacteroidota</taxon>
        <taxon>Flavobacteriia</taxon>
        <taxon>Flavobacteriales</taxon>
        <taxon>Flavobacteriaceae</taxon>
        <taxon>Salegentibacter</taxon>
    </lineage>
</organism>
<keyword evidence="2" id="KW-1185">Reference proteome</keyword>
<gene>
    <name evidence="1" type="ORF">APR41_15220</name>
</gene>
<dbReference type="EMBL" id="LKTS01000008">
    <property type="protein sequence ID" value="PKD20020.1"/>
    <property type="molecule type" value="Genomic_DNA"/>
</dbReference>
<proteinExistence type="predicted"/>
<name>A0A2N0TZ41_9FLAO</name>
<protein>
    <submittedName>
        <fullName evidence="1">Uncharacterized protein</fullName>
    </submittedName>
</protein>
<evidence type="ECO:0000313" key="2">
    <source>
        <dbReference type="Proteomes" id="UP000232673"/>
    </source>
</evidence>
<accession>A0A2N0TZ41</accession>
<comment type="caution">
    <text evidence="1">The sequence shown here is derived from an EMBL/GenBank/DDBJ whole genome shotgun (WGS) entry which is preliminary data.</text>
</comment>
<reference evidence="1 2" key="1">
    <citation type="submission" date="2015-10" db="EMBL/GenBank/DDBJ databases">
        <title>Draft genome sequence of Salegentibacter salinarum KCTC 12975.</title>
        <authorList>
            <person name="Lin W."/>
            <person name="Zheng Q."/>
        </authorList>
    </citation>
    <scope>NUCLEOTIDE SEQUENCE [LARGE SCALE GENOMIC DNA]</scope>
    <source>
        <strain evidence="1 2">KCTC 12975</strain>
    </source>
</reference>
<dbReference type="Proteomes" id="UP000232673">
    <property type="component" value="Unassembled WGS sequence"/>
</dbReference>
<dbReference type="AlphaFoldDB" id="A0A2N0TZ41"/>
<evidence type="ECO:0000313" key="1">
    <source>
        <dbReference type="EMBL" id="PKD20020.1"/>
    </source>
</evidence>
<sequence length="62" mass="7497">MPIRNWDIILNQFFTIYRKNQTLKSLTPVILTLHTLQDSVKVELWAILINFESRIPLDYFQF</sequence>